<dbReference type="Gene3D" id="1.10.357.10">
    <property type="entry name" value="Tetracycline Repressor, domain 2"/>
    <property type="match status" value="1"/>
</dbReference>
<name>A0A317EI89_9SPHI</name>
<evidence type="ECO:0000256" key="1">
    <source>
        <dbReference type="ARBA" id="ARBA00023125"/>
    </source>
</evidence>
<dbReference type="EMBL" id="QGNZ01000004">
    <property type="protein sequence ID" value="PWS26352.1"/>
    <property type="molecule type" value="Genomic_DNA"/>
</dbReference>
<dbReference type="InterPro" id="IPR009057">
    <property type="entry name" value="Homeodomain-like_sf"/>
</dbReference>
<keyword evidence="1 2" id="KW-0238">DNA-binding</keyword>
<keyword evidence="5" id="KW-1185">Reference proteome</keyword>
<dbReference type="Pfam" id="PF00440">
    <property type="entry name" value="TetR_N"/>
    <property type="match status" value="1"/>
</dbReference>
<dbReference type="PROSITE" id="PS50977">
    <property type="entry name" value="HTH_TETR_2"/>
    <property type="match status" value="1"/>
</dbReference>
<accession>A0A317EI89</accession>
<sequence length="226" mass="26648">MEVLLKFKLSEHLYLRDPEQTEIGKAIVSNAIVLIFEIGFEQFTFKKLAVKINSTEPTIYRYFTSKHKLLTYILNWYWSYLEYVCKMRLAEINDPTKKMMLILEIITHHADHHTHLHDYNLDHLHHIVISESSKSYLVKEVDEINNEMMFAPLKSLCLFISEVLLTLAPKFPYPKSLASTLLETAHDQQFFSEHLPKLTDNKSRNNHKDYVLKYLTRLTFSTITDP</sequence>
<dbReference type="AlphaFoldDB" id="A0A317EI89"/>
<feature type="domain" description="HTH tetR-type" evidence="3">
    <location>
        <begin position="21"/>
        <end position="81"/>
    </location>
</feature>
<gene>
    <name evidence="4" type="ORF">DHW03_16355</name>
</gene>
<evidence type="ECO:0000259" key="3">
    <source>
        <dbReference type="PROSITE" id="PS50977"/>
    </source>
</evidence>
<protein>
    <submittedName>
        <fullName evidence="4">TetR family transcriptional regulator</fullName>
    </submittedName>
</protein>
<dbReference type="SUPFAM" id="SSF46689">
    <property type="entry name" value="Homeodomain-like"/>
    <property type="match status" value="1"/>
</dbReference>
<feature type="DNA-binding region" description="H-T-H motif" evidence="2">
    <location>
        <begin position="44"/>
        <end position="63"/>
    </location>
</feature>
<evidence type="ECO:0000313" key="4">
    <source>
        <dbReference type="EMBL" id="PWS26352.1"/>
    </source>
</evidence>
<proteinExistence type="predicted"/>
<dbReference type="Proteomes" id="UP000245379">
    <property type="component" value="Unassembled WGS sequence"/>
</dbReference>
<comment type="caution">
    <text evidence="4">The sequence shown here is derived from an EMBL/GenBank/DDBJ whole genome shotgun (WGS) entry which is preliminary data.</text>
</comment>
<reference evidence="4 5" key="1">
    <citation type="submission" date="2018-05" db="EMBL/GenBank/DDBJ databases">
        <title>Pedobacter paludis sp. nov., isolated from wetland soil.</title>
        <authorList>
            <person name="Zhang Y."/>
            <person name="Wang G."/>
        </authorList>
    </citation>
    <scope>NUCLEOTIDE SEQUENCE [LARGE SCALE GENOMIC DNA]</scope>
    <source>
        <strain evidence="4 5">KCTC22721</strain>
    </source>
</reference>
<evidence type="ECO:0000313" key="5">
    <source>
        <dbReference type="Proteomes" id="UP000245379"/>
    </source>
</evidence>
<evidence type="ECO:0000256" key="2">
    <source>
        <dbReference type="PROSITE-ProRule" id="PRU00335"/>
    </source>
</evidence>
<dbReference type="OrthoDB" id="649282at2"/>
<dbReference type="InterPro" id="IPR001647">
    <property type="entry name" value="HTH_TetR"/>
</dbReference>
<dbReference type="GO" id="GO:0003677">
    <property type="term" value="F:DNA binding"/>
    <property type="evidence" value="ECO:0007669"/>
    <property type="project" value="UniProtKB-UniRule"/>
</dbReference>
<dbReference type="RefSeq" id="WP_109926918.1">
    <property type="nucleotide sequence ID" value="NZ_QGNZ01000004.1"/>
</dbReference>
<organism evidence="4 5">
    <name type="scientific">Pedobacter yonginense</name>
    <dbReference type="NCBI Taxonomy" id="651869"/>
    <lineage>
        <taxon>Bacteria</taxon>
        <taxon>Pseudomonadati</taxon>
        <taxon>Bacteroidota</taxon>
        <taxon>Sphingobacteriia</taxon>
        <taxon>Sphingobacteriales</taxon>
        <taxon>Sphingobacteriaceae</taxon>
        <taxon>Pedobacter</taxon>
    </lineage>
</organism>